<dbReference type="GO" id="GO:0006355">
    <property type="term" value="P:regulation of DNA-templated transcription"/>
    <property type="evidence" value="ECO:0007669"/>
    <property type="project" value="InterPro"/>
</dbReference>
<dbReference type="Pfam" id="PF02820">
    <property type="entry name" value="MBT"/>
    <property type="match status" value="2"/>
</dbReference>
<feature type="non-terminal residue" evidence="1">
    <location>
        <position position="1"/>
    </location>
</feature>
<accession>A0AAD8BYC0</accession>
<dbReference type="Proteomes" id="UP001233172">
    <property type="component" value="Unassembled WGS sequence"/>
</dbReference>
<dbReference type="EMBL" id="JASAOG010000027">
    <property type="protein sequence ID" value="KAK0062079.1"/>
    <property type="molecule type" value="Genomic_DNA"/>
</dbReference>
<dbReference type="InterPro" id="IPR004092">
    <property type="entry name" value="Mbt"/>
</dbReference>
<dbReference type="GO" id="GO:0005634">
    <property type="term" value="C:nucleus"/>
    <property type="evidence" value="ECO:0007669"/>
    <property type="project" value="InterPro"/>
</dbReference>
<keyword evidence="2" id="KW-1185">Reference proteome</keyword>
<gene>
    <name evidence="1" type="ORF">Bpfe_008572</name>
</gene>
<dbReference type="Gene3D" id="2.30.30.140">
    <property type="match status" value="2"/>
</dbReference>
<organism evidence="1 2">
    <name type="scientific">Biomphalaria pfeifferi</name>
    <name type="common">Bloodfluke planorb</name>
    <name type="synonym">Freshwater snail</name>
    <dbReference type="NCBI Taxonomy" id="112525"/>
    <lineage>
        <taxon>Eukaryota</taxon>
        <taxon>Metazoa</taxon>
        <taxon>Spiralia</taxon>
        <taxon>Lophotrochozoa</taxon>
        <taxon>Mollusca</taxon>
        <taxon>Gastropoda</taxon>
        <taxon>Heterobranchia</taxon>
        <taxon>Euthyneura</taxon>
        <taxon>Panpulmonata</taxon>
        <taxon>Hygrophila</taxon>
        <taxon>Lymnaeoidea</taxon>
        <taxon>Planorbidae</taxon>
        <taxon>Biomphalaria</taxon>
    </lineage>
</organism>
<dbReference type="SUPFAM" id="SSF63748">
    <property type="entry name" value="Tudor/PWWP/MBT"/>
    <property type="match status" value="2"/>
</dbReference>
<name>A0AAD8BYC0_BIOPF</name>
<proteinExistence type="predicted"/>
<reference evidence="1" key="1">
    <citation type="journal article" date="2023" name="PLoS Negl. Trop. Dis.">
        <title>A genome sequence for Biomphalaria pfeifferi, the major vector snail for the human-infecting parasite Schistosoma mansoni.</title>
        <authorList>
            <person name="Bu L."/>
            <person name="Lu L."/>
            <person name="Laidemitt M.R."/>
            <person name="Zhang S.M."/>
            <person name="Mutuku M."/>
            <person name="Mkoji G."/>
            <person name="Steinauer M."/>
            <person name="Loker E.S."/>
        </authorList>
    </citation>
    <scope>NUCLEOTIDE SEQUENCE</scope>
    <source>
        <strain evidence="1">KasaAsao</strain>
    </source>
</reference>
<comment type="caution">
    <text evidence="1">The sequence shown here is derived from an EMBL/GenBank/DDBJ whole genome shotgun (WGS) entry which is preliminary data.</text>
</comment>
<reference evidence="1" key="2">
    <citation type="submission" date="2023-04" db="EMBL/GenBank/DDBJ databases">
        <authorList>
            <person name="Bu L."/>
            <person name="Lu L."/>
            <person name="Laidemitt M.R."/>
            <person name="Zhang S.M."/>
            <person name="Mutuku M."/>
            <person name="Mkoji G."/>
            <person name="Steinauer M."/>
            <person name="Loker E.S."/>
        </authorList>
    </citation>
    <scope>NUCLEOTIDE SEQUENCE</scope>
    <source>
        <strain evidence="1">KasaAsao</strain>
        <tissue evidence="1">Whole Snail</tissue>
    </source>
</reference>
<dbReference type="AlphaFoldDB" id="A0AAD8BYC0"/>
<sequence length="111" mass="12824">MKLEAIDPVNQNNICPVTIMEVIDAKYFIVDIDETRKMEPDKRLAWHAIKILKLFSQSTGQQEVPEHEFECGMKLEAVKPSLPSQLYAATITKIVDPLMWIHYDSSKKMNF</sequence>
<protein>
    <submittedName>
        <fullName evidence="1">Scm-like with four MBT domains protein 1</fullName>
    </submittedName>
</protein>
<evidence type="ECO:0000313" key="2">
    <source>
        <dbReference type="Proteomes" id="UP001233172"/>
    </source>
</evidence>
<evidence type="ECO:0000313" key="1">
    <source>
        <dbReference type="EMBL" id="KAK0062079.1"/>
    </source>
</evidence>